<dbReference type="GO" id="GO:0045820">
    <property type="term" value="P:negative regulation of glycolytic process"/>
    <property type="evidence" value="ECO:0007669"/>
    <property type="project" value="TreeGrafter"/>
</dbReference>
<dbReference type="Proteomes" id="UP000004080">
    <property type="component" value="Unassembled WGS sequence"/>
</dbReference>
<feature type="binding site" evidence="3">
    <location>
        <begin position="8"/>
        <end position="15"/>
    </location>
    <ligand>
        <name>substrate</name>
    </ligand>
</feature>
<evidence type="ECO:0000256" key="2">
    <source>
        <dbReference type="PIRSR" id="PIRSR613078-1"/>
    </source>
</evidence>
<dbReference type="InterPro" id="IPR051695">
    <property type="entry name" value="Phosphoglycerate_Mutase"/>
</dbReference>
<evidence type="ECO:0000313" key="5">
    <source>
        <dbReference type="Proteomes" id="UP000004080"/>
    </source>
</evidence>
<keyword evidence="1" id="KW-0378">Hydrolase</keyword>
<dbReference type="InterPro" id="IPR029033">
    <property type="entry name" value="His_PPase_superfam"/>
</dbReference>
<dbReference type="PANTHER" id="PTHR46517:SF1">
    <property type="entry name" value="FRUCTOSE-2,6-BISPHOSPHATASE TIGAR"/>
    <property type="match status" value="1"/>
</dbReference>
<evidence type="ECO:0000313" key="4">
    <source>
        <dbReference type="EMBL" id="EIT85408.1"/>
    </source>
</evidence>
<accession>I8UF13</accession>
<dbReference type="SUPFAM" id="SSF53254">
    <property type="entry name" value="Phosphoglycerate mutase-like"/>
    <property type="match status" value="1"/>
</dbReference>
<feature type="active site" description="Proton donor/acceptor" evidence="2">
    <location>
        <position position="82"/>
    </location>
</feature>
<dbReference type="GO" id="GO:0005829">
    <property type="term" value="C:cytosol"/>
    <property type="evidence" value="ECO:0007669"/>
    <property type="project" value="TreeGrafter"/>
</dbReference>
<evidence type="ECO:0000256" key="3">
    <source>
        <dbReference type="PIRSR" id="PIRSR613078-2"/>
    </source>
</evidence>
<dbReference type="CDD" id="cd07067">
    <property type="entry name" value="HP_PGM_like"/>
    <property type="match status" value="1"/>
</dbReference>
<dbReference type="Pfam" id="PF00300">
    <property type="entry name" value="His_Phos_1"/>
    <property type="match status" value="1"/>
</dbReference>
<reference evidence="4 5" key="1">
    <citation type="journal article" date="2012" name="J. Bacteriol.">
        <title>Genome of Bacillus macauensis ZFHKF-1, a Long-Chain-Forming Bacterium.</title>
        <authorList>
            <person name="Cai L."/>
            <person name="Zhang T."/>
        </authorList>
    </citation>
    <scope>NUCLEOTIDE SEQUENCE [LARGE SCALE GENOMIC DNA]</scope>
    <source>
        <strain evidence="4 5">ZFHKF-1</strain>
    </source>
</reference>
<feature type="binding site" evidence="3">
    <location>
        <position position="58"/>
    </location>
    <ligand>
        <name>substrate</name>
    </ligand>
</feature>
<sequence>MTTIAIVRHGCTDWNIQKRLQGARDIPLNEQGRKQAEVLGKRLSENTWDAIYTSDLARAQETAMMIAEKLRVPVTLEPRIREVYFGRLEGTNEAERKERWGDAWRSLDLGQEPDALILKRAHAFLDDVAARYEGKNIIAVSHGAFINKILHAFLLKQQLEPQWLHNTAVSLLVYEQKRWHCSLYNCGAHLTDVVKI</sequence>
<name>I8UF13_9BACL</name>
<dbReference type="AlphaFoldDB" id="I8UF13"/>
<dbReference type="RefSeq" id="WP_007202426.1">
    <property type="nucleotide sequence ID" value="NZ_AKKV01000026.1"/>
</dbReference>
<dbReference type="EMBL" id="AKKV01000026">
    <property type="protein sequence ID" value="EIT85408.1"/>
    <property type="molecule type" value="Genomic_DNA"/>
</dbReference>
<gene>
    <name evidence="4" type="ORF">A374_11710</name>
</gene>
<dbReference type="STRING" id="1196324.A374_11710"/>
<protein>
    <submittedName>
        <fullName evidence="4">Phosphoglycerate mutase</fullName>
    </submittedName>
</protein>
<dbReference type="PANTHER" id="PTHR46517">
    <property type="entry name" value="FRUCTOSE-2,6-BISPHOSPHATASE TIGAR"/>
    <property type="match status" value="1"/>
</dbReference>
<feature type="active site" description="Tele-phosphohistidine intermediate" evidence="2">
    <location>
        <position position="9"/>
    </location>
</feature>
<keyword evidence="5" id="KW-1185">Reference proteome</keyword>
<dbReference type="PATRIC" id="fig|1196324.3.peg.2400"/>
<organism evidence="4 5">
    <name type="scientific">Fictibacillus macauensis ZFHKF-1</name>
    <dbReference type="NCBI Taxonomy" id="1196324"/>
    <lineage>
        <taxon>Bacteria</taxon>
        <taxon>Bacillati</taxon>
        <taxon>Bacillota</taxon>
        <taxon>Bacilli</taxon>
        <taxon>Bacillales</taxon>
        <taxon>Fictibacillaceae</taxon>
        <taxon>Fictibacillus</taxon>
    </lineage>
</organism>
<dbReference type="Gene3D" id="3.40.50.1240">
    <property type="entry name" value="Phosphoglycerate mutase-like"/>
    <property type="match status" value="1"/>
</dbReference>
<proteinExistence type="predicted"/>
<dbReference type="eggNOG" id="COG0406">
    <property type="taxonomic scope" value="Bacteria"/>
</dbReference>
<dbReference type="GO" id="GO:0043456">
    <property type="term" value="P:regulation of pentose-phosphate shunt"/>
    <property type="evidence" value="ECO:0007669"/>
    <property type="project" value="TreeGrafter"/>
</dbReference>
<dbReference type="InterPro" id="IPR013078">
    <property type="entry name" value="His_Pase_superF_clade-1"/>
</dbReference>
<dbReference type="GO" id="GO:0004331">
    <property type="term" value="F:fructose-2,6-bisphosphate 2-phosphatase activity"/>
    <property type="evidence" value="ECO:0007669"/>
    <property type="project" value="TreeGrafter"/>
</dbReference>
<dbReference type="SMART" id="SM00855">
    <property type="entry name" value="PGAM"/>
    <property type="match status" value="1"/>
</dbReference>
<evidence type="ECO:0000256" key="1">
    <source>
        <dbReference type="ARBA" id="ARBA00022801"/>
    </source>
</evidence>
<comment type="caution">
    <text evidence="4">The sequence shown here is derived from an EMBL/GenBank/DDBJ whole genome shotgun (WGS) entry which is preliminary data.</text>
</comment>